<dbReference type="EMBL" id="OU963864">
    <property type="protein sequence ID" value="CAH0387334.1"/>
    <property type="molecule type" value="Genomic_DNA"/>
</dbReference>
<protein>
    <recommendedName>
        <fullName evidence="2">Receptor L-domain domain-containing protein</fullName>
    </recommendedName>
</protein>
<gene>
    <name evidence="3" type="ORF">BEMITA_LOCUS6361</name>
</gene>
<dbReference type="AlphaFoldDB" id="A0A9P0A9Z6"/>
<keyword evidence="1" id="KW-0732">Signal</keyword>
<name>A0A9P0A9Z6_BEMTA</name>
<dbReference type="Gene3D" id="3.80.20.20">
    <property type="entry name" value="Receptor L-domain"/>
    <property type="match status" value="1"/>
</dbReference>
<proteinExistence type="predicted"/>
<dbReference type="InterPro" id="IPR036941">
    <property type="entry name" value="Rcpt_L-dom_sf"/>
</dbReference>
<evidence type="ECO:0000313" key="3">
    <source>
        <dbReference type="EMBL" id="CAH0387334.1"/>
    </source>
</evidence>
<feature type="domain" description="Receptor L-domain" evidence="2">
    <location>
        <begin position="75"/>
        <end position="175"/>
    </location>
</feature>
<feature type="chain" id="PRO_5040144403" description="Receptor L-domain domain-containing protein" evidence="1">
    <location>
        <begin position="26"/>
        <end position="237"/>
    </location>
</feature>
<evidence type="ECO:0000256" key="1">
    <source>
        <dbReference type="SAM" id="SignalP"/>
    </source>
</evidence>
<dbReference type="InterPro" id="IPR000494">
    <property type="entry name" value="Rcpt_L-dom"/>
</dbReference>
<organism evidence="3 4">
    <name type="scientific">Bemisia tabaci</name>
    <name type="common">Sweetpotato whitefly</name>
    <name type="synonym">Aleurodes tabaci</name>
    <dbReference type="NCBI Taxonomy" id="7038"/>
    <lineage>
        <taxon>Eukaryota</taxon>
        <taxon>Metazoa</taxon>
        <taxon>Ecdysozoa</taxon>
        <taxon>Arthropoda</taxon>
        <taxon>Hexapoda</taxon>
        <taxon>Insecta</taxon>
        <taxon>Pterygota</taxon>
        <taxon>Neoptera</taxon>
        <taxon>Paraneoptera</taxon>
        <taxon>Hemiptera</taxon>
        <taxon>Sternorrhyncha</taxon>
        <taxon>Aleyrodoidea</taxon>
        <taxon>Aleyrodidae</taxon>
        <taxon>Aleyrodinae</taxon>
        <taxon>Bemisia</taxon>
    </lineage>
</organism>
<dbReference type="Pfam" id="PF01030">
    <property type="entry name" value="Recep_L_domain"/>
    <property type="match status" value="1"/>
</dbReference>
<feature type="signal peptide" evidence="1">
    <location>
        <begin position="1"/>
        <end position="25"/>
    </location>
</feature>
<accession>A0A9P0A9Z6</accession>
<evidence type="ECO:0000313" key="4">
    <source>
        <dbReference type="Proteomes" id="UP001152759"/>
    </source>
</evidence>
<evidence type="ECO:0000259" key="2">
    <source>
        <dbReference type="Pfam" id="PF01030"/>
    </source>
</evidence>
<dbReference type="SUPFAM" id="SSF52058">
    <property type="entry name" value="L domain-like"/>
    <property type="match status" value="1"/>
</dbReference>
<keyword evidence="4" id="KW-1185">Reference proteome</keyword>
<dbReference type="Proteomes" id="UP001152759">
    <property type="component" value="Chromosome 3"/>
</dbReference>
<reference evidence="3" key="1">
    <citation type="submission" date="2021-12" db="EMBL/GenBank/DDBJ databases">
        <authorList>
            <person name="King R."/>
        </authorList>
    </citation>
    <scope>NUCLEOTIDE SEQUENCE</scope>
</reference>
<sequence>MTSAKMRCPFLLVMAMLCLCGKCLCLQETCVGANGSEVPCGEALAAAPAGPPPPGKRCVQSLDIWNVSDMDLLRNCSVVDGFVRLLHFENVSAAVYENYQFPELVEITNYLVMYRVYNLTSIGKLFPNLAVIGGWTLFKHYSLVLLHTDLKEVGLTKLVKIHRGGVWISGSPELITHVLIVGGKYSDEDFAPFFKLLLATGLVSTALKWVESSEELIPLRKVSASGKSRGQFRSQVS</sequence>